<evidence type="ECO:0008006" key="6">
    <source>
        <dbReference type="Google" id="ProtNLM"/>
    </source>
</evidence>
<protein>
    <recommendedName>
        <fullName evidence="6">Oxidoreductase</fullName>
    </recommendedName>
</protein>
<keyword evidence="1" id="KW-0560">Oxidoreductase</keyword>
<reference evidence="4 5" key="1">
    <citation type="submission" date="2012-02" db="EMBL/GenBank/DDBJ databases">
        <title>Complete genome sequence of Phycisphaera mikurensis NBRC 102666.</title>
        <authorList>
            <person name="Ankai A."/>
            <person name="Hosoyama A."/>
            <person name="Terui Y."/>
            <person name="Sekine M."/>
            <person name="Fukai R."/>
            <person name="Kato Y."/>
            <person name="Nakamura S."/>
            <person name="Yamada-Narita S."/>
            <person name="Kawakoshi A."/>
            <person name="Fukunaga Y."/>
            <person name="Yamazaki S."/>
            <person name="Fujita N."/>
        </authorList>
    </citation>
    <scope>NUCLEOTIDE SEQUENCE [LARGE SCALE GENOMIC DNA]</scope>
    <source>
        <strain evidence="5">NBRC 102666 / KCTC 22515 / FYK2301M01</strain>
    </source>
</reference>
<dbReference type="Gene3D" id="3.30.360.10">
    <property type="entry name" value="Dihydrodipicolinate Reductase, domain 2"/>
    <property type="match status" value="1"/>
</dbReference>
<dbReference type="KEGG" id="phm:PSMK_20140"/>
<accession>I0IFY5</accession>
<gene>
    <name evidence="4" type="ordered locus">PSMK_20140</name>
</gene>
<evidence type="ECO:0000313" key="4">
    <source>
        <dbReference type="EMBL" id="BAM04173.1"/>
    </source>
</evidence>
<proteinExistence type="predicted"/>
<dbReference type="PANTHER" id="PTHR43818:SF11">
    <property type="entry name" value="BCDNA.GH03377"/>
    <property type="match status" value="1"/>
</dbReference>
<dbReference type="Proteomes" id="UP000007881">
    <property type="component" value="Chromosome"/>
</dbReference>
<dbReference type="InterPro" id="IPR036291">
    <property type="entry name" value="NAD(P)-bd_dom_sf"/>
</dbReference>
<dbReference type="OrthoDB" id="9815825at2"/>
<sequence length="377" mass="40678">MPEIQPLRVGVLGCGNIAKQYFKAAGRFHHLEMVACADLRREAAEAAAKEFNVPDVMDVDALIAAENVDCILNLTIPAAHVEMGRRAIAAGKHVYGEKPLGIDRDEGAELIRDAEAAGKRVGTAPDTFLGAGQQTARKAIDDGLIGEPLHFTAQMLSGGTEAWHPNPKFFYEVGGGPMFDMGPYYLTALVHLFGSIDRVAAFTDKKIPTRTITHDRDMPGSKHGQTFDIEIPDHHTGIVRFDAGVTGTLTTSFATKVGGGHDWRRPITVYGTEGALQIPDPNVFDRTVRFKGRGDDEFRDLPYATPEGYGRAVGLADMAQAIATGRDHRCSGDLGQHVLDAMASFLDSGERGEFIAMSSTVERPTPLPAELPDGLLD</sequence>
<organism evidence="4 5">
    <name type="scientific">Phycisphaera mikurensis (strain NBRC 102666 / KCTC 22515 / FYK2301M01)</name>
    <dbReference type="NCBI Taxonomy" id="1142394"/>
    <lineage>
        <taxon>Bacteria</taxon>
        <taxon>Pseudomonadati</taxon>
        <taxon>Planctomycetota</taxon>
        <taxon>Phycisphaerae</taxon>
        <taxon>Phycisphaerales</taxon>
        <taxon>Phycisphaeraceae</taxon>
        <taxon>Phycisphaera</taxon>
    </lineage>
</organism>
<dbReference type="Gene3D" id="3.40.50.720">
    <property type="entry name" value="NAD(P)-binding Rossmann-like Domain"/>
    <property type="match status" value="1"/>
</dbReference>
<dbReference type="Pfam" id="PF01408">
    <property type="entry name" value="GFO_IDH_MocA"/>
    <property type="match status" value="1"/>
</dbReference>
<dbReference type="EMBL" id="AP012338">
    <property type="protein sequence ID" value="BAM04173.1"/>
    <property type="molecule type" value="Genomic_DNA"/>
</dbReference>
<dbReference type="RefSeq" id="WP_014437391.1">
    <property type="nucleotide sequence ID" value="NC_017080.1"/>
</dbReference>
<dbReference type="InterPro" id="IPR055170">
    <property type="entry name" value="GFO_IDH_MocA-like_dom"/>
</dbReference>
<dbReference type="PANTHER" id="PTHR43818">
    <property type="entry name" value="BCDNA.GH03377"/>
    <property type="match status" value="1"/>
</dbReference>
<dbReference type="eggNOG" id="COG0673">
    <property type="taxonomic scope" value="Bacteria"/>
</dbReference>
<dbReference type="SUPFAM" id="SSF51735">
    <property type="entry name" value="NAD(P)-binding Rossmann-fold domains"/>
    <property type="match status" value="1"/>
</dbReference>
<evidence type="ECO:0000313" key="5">
    <source>
        <dbReference type="Proteomes" id="UP000007881"/>
    </source>
</evidence>
<dbReference type="InterPro" id="IPR000683">
    <property type="entry name" value="Gfo/Idh/MocA-like_OxRdtase_N"/>
</dbReference>
<dbReference type="AlphaFoldDB" id="I0IFY5"/>
<dbReference type="InterPro" id="IPR050463">
    <property type="entry name" value="Gfo/Idh/MocA_oxidrdct_glycsds"/>
</dbReference>
<dbReference type="GO" id="GO:0016491">
    <property type="term" value="F:oxidoreductase activity"/>
    <property type="evidence" value="ECO:0007669"/>
    <property type="project" value="UniProtKB-KW"/>
</dbReference>
<dbReference type="HOGENOM" id="CLU_023194_6_0_0"/>
<evidence type="ECO:0000259" key="2">
    <source>
        <dbReference type="Pfam" id="PF01408"/>
    </source>
</evidence>
<dbReference type="SUPFAM" id="SSF55347">
    <property type="entry name" value="Glyceraldehyde-3-phosphate dehydrogenase-like, C-terminal domain"/>
    <property type="match status" value="1"/>
</dbReference>
<dbReference type="GO" id="GO:0000166">
    <property type="term" value="F:nucleotide binding"/>
    <property type="evidence" value="ECO:0007669"/>
    <property type="project" value="InterPro"/>
</dbReference>
<evidence type="ECO:0000259" key="3">
    <source>
        <dbReference type="Pfam" id="PF22725"/>
    </source>
</evidence>
<feature type="domain" description="Gfo/Idh/MocA-like oxidoreductase N-terminal" evidence="2">
    <location>
        <begin position="7"/>
        <end position="122"/>
    </location>
</feature>
<dbReference type="Pfam" id="PF22725">
    <property type="entry name" value="GFO_IDH_MocA_C3"/>
    <property type="match status" value="1"/>
</dbReference>
<keyword evidence="5" id="KW-1185">Reference proteome</keyword>
<feature type="domain" description="GFO/IDH/MocA-like oxidoreductase" evidence="3">
    <location>
        <begin position="134"/>
        <end position="276"/>
    </location>
</feature>
<name>I0IFY5_PHYMF</name>
<evidence type="ECO:0000256" key="1">
    <source>
        <dbReference type="ARBA" id="ARBA00023002"/>
    </source>
</evidence>
<dbReference type="STRING" id="1142394.PSMK_20140"/>